<proteinExistence type="predicted"/>
<evidence type="ECO:0000313" key="2">
    <source>
        <dbReference type="EMBL" id="SFR52891.1"/>
    </source>
</evidence>
<feature type="transmembrane region" description="Helical" evidence="1">
    <location>
        <begin position="166"/>
        <end position="186"/>
    </location>
</feature>
<dbReference type="EMBL" id="FOYO01000001">
    <property type="protein sequence ID" value="SFR52891.1"/>
    <property type="molecule type" value="Genomic_DNA"/>
</dbReference>
<dbReference type="RefSeq" id="WP_090218143.1">
    <property type="nucleotide sequence ID" value="NZ_FOYO01000001.1"/>
</dbReference>
<gene>
    <name evidence="2" type="ORF">SAMN04488002_2912</name>
</gene>
<protein>
    <recommendedName>
        <fullName evidence="4">TIGR04222 domain-containing protein</fullName>
    </recommendedName>
</protein>
<name>A0A1I6HET9_9RHOB</name>
<keyword evidence="1" id="KW-1133">Transmembrane helix</keyword>
<keyword evidence="3" id="KW-1185">Reference proteome</keyword>
<dbReference type="Proteomes" id="UP000199658">
    <property type="component" value="Unassembled WGS sequence"/>
</dbReference>
<sequence>MKDQQLWRRISAFELDAQTGSAPFSAKLAQTENWSDIYTKRVIEEYRRFLYLTQVSEMPVTPSKVVDRAWHMHLTFTRNYWEALCGDLLGGPLHHDPCEGAEHMPRYQAQFAHTMALYREEFGGLPPADIWCDPHVKRKLTIVGLAVCAGGAMIVAAKVIPGVGHPGLMMWGGLLLLAGGGLFAILNLPASAGSAKAGTQGAATVGGCGSGGGCGGGGCGGGGC</sequence>
<dbReference type="AlphaFoldDB" id="A0A1I6HET9"/>
<reference evidence="3" key="1">
    <citation type="submission" date="2016-10" db="EMBL/GenBank/DDBJ databases">
        <authorList>
            <person name="Varghese N."/>
            <person name="Submissions S."/>
        </authorList>
    </citation>
    <scope>NUCLEOTIDE SEQUENCE [LARGE SCALE GENOMIC DNA]</scope>
    <source>
        <strain evidence="3">DSM 26921</strain>
    </source>
</reference>
<evidence type="ECO:0000256" key="1">
    <source>
        <dbReference type="SAM" id="Phobius"/>
    </source>
</evidence>
<keyword evidence="1" id="KW-0472">Membrane</keyword>
<evidence type="ECO:0000313" key="3">
    <source>
        <dbReference type="Proteomes" id="UP000199658"/>
    </source>
</evidence>
<feature type="transmembrane region" description="Helical" evidence="1">
    <location>
        <begin position="140"/>
        <end position="160"/>
    </location>
</feature>
<dbReference type="STRING" id="670154.SAMN04488002_2912"/>
<dbReference type="OrthoDB" id="196672at2"/>
<keyword evidence="1" id="KW-0812">Transmembrane</keyword>
<organism evidence="2 3">
    <name type="scientific">Litoreibacter janthinus</name>
    <dbReference type="NCBI Taxonomy" id="670154"/>
    <lineage>
        <taxon>Bacteria</taxon>
        <taxon>Pseudomonadati</taxon>
        <taxon>Pseudomonadota</taxon>
        <taxon>Alphaproteobacteria</taxon>
        <taxon>Rhodobacterales</taxon>
        <taxon>Roseobacteraceae</taxon>
        <taxon>Litoreibacter</taxon>
    </lineage>
</organism>
<accession>A0A1I6HET9</accession>
<evidence type="ECO:0008006" key="4">
    <source>
        <dbReference type="Google" id="ProtNLM"/>
    </source>
</evidence>